<dbReference type="InterPro" id="IPR044925">
    <property type="entry name" value="His-Me_finger_sf"/>
</dbReference>
<evidence type="ECO:0000313" key="6">
    <source>
        <dbReference type="Proteomes" id="UP001431532"/>
    </source>
</evidence>
<proteinExistence type="predicted"/>
<dbReference type="AlphaFoldDB" id="A0AAW6UBR3"/>
<comment type="subcellular location">
    <subcellularLocation>
        <location evidence="1">Cell envelope</location>
    </subcellularLocation>
</comment>
<evidence type="ECO:0000256" key="1">
    <source>
        <dbReference type="ARBA" id="ARBA00004196"/>
    </source>
</evidence>
<accession>A0AAW6UBR3</accession>
<organism evidence="5 6">
    <name type="scientific">Peloplasma aerotolerans</name>
    <dbReference type="NCBI Taxonomy" id="3044389"/>
    <lineage>
        <taxon>Bacteria</taxon>
        <taxon>Bacillati</taxon>
        <taxon>Mycoplasmatota</taxon>
        <taxon>Mollicutes</taxon>
        <taxon>Acholeplasmatales</taxon>
        <taxon>Acholeplasmataceae</taxon>
        <taxon>Peloplasma</taxon>
    </lineage>
</organism>
<dbReference type="NCBIfam" id="TIGR02543">
    <property type="entry name" value="List_Bact_rpt"/>
    <property type="match status" value="1"/>
</dbReference>
<gene>
    <name evidence="5" type="ORF">QJ521_07590</name>
</gene>
<evidence type="ECO:0000313" key="5">
    <source>
        <dbReference type="EMBL" id="MDI6453424.1"/>
    </source>
</evidence>
<dbReference type="GO" id="GO:0004519">
    <property type="term" value="F:endonuclease activity"/>
    <property type="evidence" value="ECO:0007669"/>
    <property type="project" value="UniProtKB-KW"/>
</dbReference>
<dbReference type="PANTHER" id="PTHR33607:SF2">
    <property type="entry name" value="ENDONUCLEASE-1"/>
    <property type="match status" value="1"/>
</dbReference>
<dbReference type="PANTHER" id="PTHR33607">
    <property type="entry name" value="ENDONUCLEASE-1"/>
    <property type="match status" value="1"/>
</dbReference>
<keyword evidence="6" id="KW-1185">Reference proteome</keyword>
<dbReference type="SUPFAM" id="SSF54060">
    <property type="entry name" value="His-Me finger endonucleases"/>
    <property type="match status" value="1"/>
</dbReference>
<sequence>MKRLLIALGIIIITLALFGCEETETYTIDQVVQSLEIEYADGESAINVESNIALPTSSNLVHIVQIVWVSSNPDVISNQGVVTQPTNTDTIVTLTLHVNMGSESRTKNFEITVIGIYTYYTVTFETEDQEELFIVEVVEGEFVTKPDDPVKSSYDFIGWFLQDNLEHPFIFNTPITTNITLIALFEEEVITADYTISVYYQNIEDDLYAPLSTNVYLDIVGETVTITPSMTGFIINDELSQLSGVVTIDDALLLEVYFDREVYSITFISDGIEIYSEQLRYESLIAPIDDPEKDGYDFVGWTLINNGNTLYDFGNPITQSKILYAKWVMIDDFTYEGYYESVSGLYGNDLVHELRNIVNEGVTMQTYGDARYILNITDRDPNNHNNVILVYRGTSVSGVWDGGITWNREHVWPQSLLNVSTNNSSTHVGADLHNLKPANPSENSSRGNKFFDYTTTTVSYKPRDEVKGDVARMLFYMTVKYDYLTLVNGNPTVYQMGKLDTLLQWHLEDPVDSFEQNRNEIIFNYQNNRNPFIDHPELVEKIWGTITLSSGETITLDFTQIASAIIIDVYIVEYTGNRKEKYMM</sequence>
<reference evidence="5" key="1">
    <citation type="submission" date="2023-05" db="EMBL/GenBank/DDBJ databases">
        <title>Mariniplasma microaerophilum sp. nov., a novel anaerobic mollicute isolated from terrestrial mud volcano, Taman Peninsula, Russia.</title>
        <authorList>
            <person name="Khomyakova M.A."/>
            <person name="Merkel A.Y."/>
            <person name="Slobodkin A.I."/>
        </authorList>
    </citation>
    <scope>NUCLEOTIDE SEQUENCE</scope>
    <source>
        <strain evidence="5">M4Ah</strain>
    </source>
</reference>
<dbReference type="EMBL" id="JASCXW010000028">
    <property type="protein sequence ID" value="MDI6453424.1"/>
    <property type="molecule type" value="Genomic_DNA"/>
</dbReference>
<dbReference type="Pfam" id="PF20578">
    <property type="entry name" value="aBig_2"/>
    <property type="match status" value="1"/>
</dbReference>
<dbReference type="PROSITE" id="PS51257">
    <property type="entry name" value="PROKAR_LIPOPROTEIN"/>
    <property type="match status" value="1"/>
</dbReference>
<name>A0AAW6UBR3_9MOLU</name>
<feature type="domain" description="Atrophied bacterial Ig" evidence="4">
    <location>
        <begin position="31"/>
        <end position="114"/>
    </location>
</feature>
<keyword evidence="3" id="KW-0378">Hydrolase</keyword>
<dbReference type="InterPro" id="IPR007346">
    <property type="entry name" value="Endonuclease-I"/>
</dbReference>
<evidence type="ECO:0000259" key="4">
    <source>
        <dbReference type="Pfam" id="PF20578"/>
    </source>
</evidence>
<dbReference type="Pfam" id="PF04231">
    <property type="entry name" value="Endonuclease_1"/>
    <property type="match status" value="2"/>
</dbReference>
<dbReference type="InterPro" id="IPR013378">
    <property type="entry name" value="InlB-like_B-rpt"/>
</dbReference>
<dbReference type="GO" id="GO:0030313">
    <property type="term" value="C:cell envelope"/>
    <property type="evidence" value="ECO:0007669"/>
    <property type="project" value="UniProtKB-SubCell"/>
</dbReference>
<keyword evidence="5" id="KW-0255">Endonuclease</keyword>
<dbReference type="GO" id="GO:0016787">
    <property type="term" value="F:hydrolase activity"/>
    <property type="evidence" value="ECO:0007669"/>
    <property type="project" value="UniProtKB-KW"/>
</dbReference>
<protein>
    <submittedName>
        <fullName evidence="5">Endonuclease</fullName>
    </submittedName>
</protein>
<dbReference type="Proteomes" id="UP001431532">
    <property type="component" value="Unassembled WGS sequence"/>
</dbReference>
<dbReference type="InterPro" id="IPR042229">
    <property type="entry name" value="Listeria/Bacterioides_rpt_sf"/>
</dbReference>
<dbReference type="InterPro" id="IPR046780">
    <property type="entry name" value="aBig_2"/>
</dbReference>
<comment type="caution">
    <text evidence="5">The sequence shown here is derived from an EMBL/GenBank/DDBJ whole genome shotgun (WGS) entry which is preliminary data.</text>
</comment>
<dbReference type="Gene3D" id="2.60.40.4270">
    <property type="entry name" value="Listeria-Bacteroides repeat domain"/>
    <property type="match status" value="2"/>
</dbReference>
<keyword evidence="2" id="KW-0540">Nuclease</keyword>
<dbReference type="Pfam" id="PF09479">
    <property type="entry name" value="Flg_new"/>
    <property type="match status" value="2"/>
</dbReference>
<evidence type="ECO:0000256" key="3">
    <source>
        <dbReference type="ARBA" id="ARBA00022801"/>
    </source>
</evidence>
<evidence type="ECO:0000256" key="2">
    <source>
        <dbReference type="ARBA" id="ARBA00022722"/>
    </source>
</evidence>
<dbReference type="RefSeq" id="WP_282839857.1">
    <property type="nucleotide sequence ID" value="NZ_JASCXW010000028.1"/>
</dbReference>